<dbReference type="GO" id="GO:0004622">
    <property type="term" value="F:phosphatidylcholine lysophospholipase activity"/>
    <property type="evidence" value="ECO:0007669"/>
    <property type="project" value="TreeGrafter"/>
</dbReference>
<dbReference type="RefSeq" id="XP_046012240.1">
    <property type="nucleotide sequence ID" value="XM_046149876.1"/>
</dbReference>
<dbReference type="PANTHER" id="PTHR30383">
    <property type="entry name" value="THIOESTERASE 1/PROTEASE 1/LYSOPHOSPHOLIPASE L1"/>
    <property type="match status" value="1"/>
</dbReference>
<dbReference type="PANTHER" id="PTHR30383:SF5">
    <property type="entry name" value="SGNH HYDROLASE-TYPE ESTERASE DOMAIN-CONTAINING PROTEIN"/>
    <property type="match status" value="1"/>
</dbReference>
<feature type="domain" description="Fibronectin type-III" evidence="2">
    <location>
        <begin position="473"/>
        <end position="553"/>
    </location>
</feature>
<reference evidence="3" key="1">
    <citation type="journal article" date="2021" name="Nat. Commun.">
        <title>Genetic determinants of endophytism in the Arabidopsis root mycobiome.</title>
        <authorList>
            <person name="Mesny F."/>
            <person name="Miyauchi S."/>
            <person name="Thiergart T."/>
            <person name="Pickel B."/>
            <person name="Atanasova L."/>
            <person name="Karlsson M."/>
            <person name="Huettel B."/>
            <person name="Barry K.W."/>
            <person name="Haridas S."/>
            <person name="Chen C."/>
            <person name="Bauer D."/>
            <person name="Andreopoulos W."/>
            <person name="Pangilinan J."/>
            <person name="LaButti K."/>
            <person name="Riley R."/>
            <person name="Lipzen A."/>
            <person name="Clum A."/>
            <person name="Drula E."/>
            <person name="Henrissat B."/>
            <person name="Kohler A."/>
            <person name="Grigoriev I.V."/>
            <person name="Martin F.M."/>
            <person name="Hacquard S."/>
        </authorList>
    </citation>
    <scope>NUCLEOTIDE SEQUENCE</scope>
    <source>
        <strain evidence="3">MPI-CAGE-CH-0230</strain>
    </source>
</reference>
<organism evidence="3 4">
    <name type="scientific">Microdochium trichocladiopsis</name>
    <dbReference type="NCBI Taxonomy" id="1682393"/>
    <lineage>
        <taxon>Eukaryota</taxon>
        <taxon>Fungi</taxon>
        <taxon>Dikarya</taxon>
        <taxon>Ascomycota</taxon>
        <taxon>Pezizomycotina</taxon>
        <taxon>Sordariomycetes</taxon>
        <taxon>Xylariomycetidae</taxon>
        <taxon>Xylariales</taxon>
        <taxon>Microdochiaceae</taxon>
        <taxon>Microdochium</taxon>
    </lineage>
</organism>
<dbReference type="EMBL" id="JAGTJQ010000005">
    <property type="protein sequence ID" value="KAH7030560.1"/>
    <property type="molecule type" value="Genomic_DNA"/>
</dbReference>
<dbReference type="Gene3D" id="3.40.50.1110">
    <property type="entry name" value="SGNH hydrolase"/>
    <property type="match status" value="1"/>
</dbReference>
<feature type="domain" description="Fibronectin type-III" evidence="2">
    <location>
        <begin position="378"/>
        <end position="457"/>
    </location>
</feature>
<comment type="caution">
    <text evidence="3">The sequence shown here is derived from an EMBL/GenBank/DDBJ whole genome shotgun (WGS) entry which is preliminary data.</text>
</comment>
<feature type="non-terminal residue" evidence="3">
    <location>
        <position position="1"/>
    </location>
</feature>
<keyword evidence="1" id="KW-0732">Signal</keyword>
<dbReference type="SMART" id="SM00060">
    <property type="entry name" value="FN3"/>
    <property type="match status" value="2"/>
</dbReference>
<dbReference type="OrthoDB" id="2119228at2759"/>
<dbReference type="Proteomes" id="UP000756346">
    <property type="component" value="Unassembled WGS sequence"/>
</dbReference>
<dbReference type="InterPro" id="IPR003961">
    <property type="entry name" value="FN3_dom"/>
</dbReference>
<dbReference type="AlphaFoldDB" id="A0A9P9BQ62"/>
<feature type="chain" id="PRO_5040427491" evidence="1">
    <location>
        <begin position="29"/>
        <end position="561"/>
    </location>
</feature>
<keyword evidence="4" id="KW-1185">Reference proteome</keyword>
<dbReference type="InterPro" id="IPR036514">
    <property type="entry name" value="SGNH_hydro_sf"/>
</dbReference>
<proteinExistence type="predicted"/>
<feature type="signal peptide" evidence="1">
    <location>
        <begin position="1"/>
        <end position="28"/>
    </location>
</feature>
<dbReference type="CDD" id="cd01833">
    <property type="entry name" value="XynB_like"/>
    <property type="match status" value="1"/>
</dbReference>
<evidence type="ECO:0000313" key="4">
    <source>
        <dbReference type="Proteomes" id="UP000756346"/>
    </source>
</evidence>
<evidence type="ECO:0000256" key="1">
    <source>
        <dbReference type="SAM" id="SignalP"/>
    </source>
</evidence>
<dbReference type="InterPro" id="IPR051532">
    <property type="entry name" value="Ester_Hydrolysis_Enzymes"/>
</dbReference>
<dbReference type="InterPro" id="IPR001087">
    <property type="entry name" value="GDSL"/>
</dbReference>
<dbReference type="SUPFAM" id="SSF52266">
    <property type="entry name" value="SGNH hydrolase"/>
    <property type="match status" value="1"/>
</dbReference>
<evidence type="ECO:0000259" key="2">
    <source>
        <dbReference type="SMART" id="SM00060"/>
    </source>
</evidence>
<dbReference type="SUPFAM" id="SSF49265">
    <property type="entry name" value="Fibronectin type III"/>
    <property type="match status" value="1"/>
</dbReference>
<dbReference type="CDD" id="cd00063">
    <property type="entry name" value="FN3"/>
    <property type="match status" value="1"/>
</dbReference>
<evidence type="ECO:0000313" key="3">
    <source>
        <dbReference type="EMBL" id="KAH7030560.1"/>
    </source>
</evidence>
<protein>
    <submittedName>
        <fullName evidence="3">Fibronectin type III domain-containing protein</fullName>
    </submittedName>
</protein>
<dbReference type="PROSITE" id="PS51257">
    <property type="entry name" value="PROKAR_LIPOPROTEIN"/>
    <property type="match status" value="1"/>
</dbReference>
<dbReference type="Gene3D" id="2.60.40.10">
    <property type="entry name" value="Immunoglobulins"/>
    <property type="match status" value="2"/>
</dbReference>
<dbReference type="InterPro" id="IPR013783">
    <property type="entry name" value="Ig-like_fold"/>
</dbReference>
<dbReference type="GeneID" id="70179422"/>
<gene>
    <name evidence="3" type="ORF">B0I36DRAFT_242068</name>
</gene>
<dbReference type="Pfam" id="PF00657">
    <property type="entry name" value="Lipase_GDSL"/>
    <property type="match status" value="1"/>
</dbReference>
<dbReference type="InterPro" id="IPR036116">
    <property type="entry name" value="FN3_sf"/>
</dbReference>
<sequence length="561" mass="61868">MAPRRNGLLAGATAIFVAISCFIQPASAVKIMIVGDSITHGTEGDYTWRYRLWQLLAGQGLDFEFVGPYMGTKTPATFSREGPPRFEGESAPPEPLQVTGYYALDIDPRMQMHHYSYWGRQVAQHMNTIYQEVAKFQPDILLVELGFNDLGWFVSGPEGTLQSMKTFVDNARRANPNIKFAIANVPQRTFIDGRKDLPVITAQYNGMLARAIPQWRNGQSPIVLVDFRHGYTCKSMQRVSYDGLHPNARGEYEIARVFGAALQKFGVGSRELIIPTNIPPRRCVIPANIRAQSSPAGITVTWDTAYGAFGYKYRSRNVGSGDWEEPWYSWPSNQLESGWVLEGQEIEYQVRSICGENYYSDWTAVVSARATPQNQGIAGPPADSVRIVPTDDGFTMSWAAPPGVAVERYGLLHFDTDTYHAFLNKFGVAGTSHTVRGLKRGNRYAVAVEAWTTGGVATLPSGARGVIPGGGRPGRPTNLRIVARDGVTVRINFDAVPGAAGYQLYTRNVNQAGSVLVADPFSRRSNCYGVTFLFPGAWNFEYCLMAYNGNLESDMSCIMGP</sequence>
<accession>A0A9P9BQ62</accession>
<name>A0A9P9BQ62_9PEZI</name>